<keyword evidence="11" id="KW-1278">Translocase</keyword>
<dbReference type="Proteomes" id="UP000315234">
    <property type="component" value="Unassembled WGS sequence"/>
</dbReference>
<evidence type="ECO:0000256" key="2">
    <source>
        <dbReference type="ARBA" id="ARBA00004429"/>
    </source>
</evidence>
<feature type="compositionally biased region" description="Low complexity" evidence="17">
    <location>
        <begin position="258"/>
        <end position="267"/>
    </location>
</feature>
<gene>
    <name evidence="22" type="ORF">Cst04h_25310</name>
</gene>
<evidence type="ECO:0000256" key="17">
    <source>
        <dbReference type="SAM" id="MobiDB-lite"/>
    </source>
</evidence>
<dbReference type="SMART" id="SM00382">
    <property type="entry name" value="AAA"/>
    <property type="match status" value="1"/>
</dbReference>
<dbReference type="SUPFAM" id="SSF63380">
    <property type="entry name" value="Riboflavin synthase domain-like"/>
    <property type="match status" value="1"/>
</dbReference>
<feature type="transmembrane region" description="Helical" evidence="18">
    <location>
        <begin position="347"/>
        <end position="372"/>
    </location>
</feature>
<dbReference type="EMBL" id="BJLD01000003">
    <property type="protein sequence ID" value="GEA44361.1"/>
    <property type="molecule type" value="Genomic_DNA"/>
</dbReference>
<keyword evidence="7 18" id="KW-0812">Transmembrane</keyword>
<protein>
    <recommendedName>
        <fullName evidence="16">Mycobactin import ATP-binding/permease protein IrtA</fullName>
    </recommendedName>
</protein>
<keyword evidence="8" id="KW-0547">Nucleotide-binding</keyword>
<dbReference type="FunFam" id="3.40.50.300:FF:000221">
    <property type="entry name" value="Multidrug ABC transporter ATP-binding protein"/>
    <property type="match status" value="1"/>
</dbReference>
<evidence type="ECO:0000256" key="5">
    <source>
        <dbReference type="ARBA" id="ARBA00022519"/>
    </source>
</evidence>
<feature type="domain" description="ABC transporter" evidence="19">
    <location>
        <begin position="624"/>
        <end position="857"/>
    </location>
</feature>
<evidence type="ECO:0000313" key="23">
    <source>
        <dbReference type="Proteomes" id="UP000315234"/>
    </source>
</evidence>
<evidence type="ECO:0000313" key="22">
    <source>
        <dbReference type="EMBL" id="GEA44361.1"/>
    </source>
</evidence>
<comment type="cofactor">
    <cofactor evidence="1">
        <name>FAD</name>
        <dbReference type="ChEBI" id="CHEBI:57692"/>
    </cofactor>
</comment>
<evidence type="ECO:0000256" key="7">
    <source>
        <dbReference type="ARBA" id="ARBA00022692"/>
    </source>
</evidence>
<evidence type="ECO:0000256" key="8">
    <source>
        <dbReference type="ARBA" id="ARBA00022741"/>
    </source>
</evidence>
<reference evidence="22 23" key="1">
    <citation type="submission" date="2019-06" db="EMBL/GenBank/DDBJ databases">
        <title>Draft genome sequence of Corynebacterium striatum NBRC 15291.</title>
        <authorList>
            <person name="Miura T."/>
            <person name="Furukawa M."/>
            <person name="Shimamura M."/>
            <person name="Ohyama Y."/>
            <person name="Yamazoe A."/>
            <person name="Kawasaki H."/>
        </authorList>
    </citation>
    <scope>NUCLEOTIDE SEQUENCE [LARGE SCALE GENOMIC DNA]</scope>
    <source>
        <strain evidence="22 23">NBRC 15291</strain>
    </source>
</reference>
<keyword evidence="10 22" id="KW-0067">ATP-binding</keyword>
<feature type="domain" description="FAD-binding FR-type" evidence="21">
    <location>
        <begin position="16"/>
        <end position="124"/>
    </location>
</feature>
<dbReference type="Gene3D" id="2.40.30.10">
    <property type="entry name" value="Translation factors"/>
    <property type="match status" value="1"/>
</dbReference>
<dbReference type="InterPro" id="IPR017927">
    <property type="entry name" value="FAD-bd_FR_type"/>
</dbReference>
<keyword evidence="3" id="KW-0813">Transport</keyword>
<dbReference type="InterPro" id="IPR003439">
    <property type="entry name" value="ABC_transporter-like_ATP-bd"/>
</dbReference>
<dbReference type="PANTHER" id="PTHR24221:SF654">
    <property type="entry name" value="ATP-BINDING CASSETTE SUB-FAMILY B MEMBER 6"/>
    <property type="match status" value="1"/>
</dbReference>
<evidence type="ECO:0000256" key="4">
    <source>
        <dbReference type="ARBA" id="ARBA00022475"/>
    </source>
</evidence>
<evidence type="ECO:0000256" key="16">
    <source>
        <dbReference type="ARBA" id="ARBA00023488"/>
    </source>
</evidence>
<evidence type="ECO:0000256" key="13">
    <source>
        <dbReference type="ARBA" id="ARBA00023136"/>
    </source>
</evidence>
<evidence type="ECO:0000259" key="20">
    <source>
        <dbReference type="PROSITE" id="PS50929"/>
    </source>
</evidence>
<dbReference type="PROSITE" id="PS50893">
    <property type="entry name" value="ABC_TRANSPORTER_2"/>
    <property type="match status" value="1"/>
</dbReference>
<dbReference type="InterPro" id="IPR011527">
    <property type="entry name" value="ABC1_TM_dom"/>
</dbReference>
<dbReference type="PANTHER" id="PTHR24221">
    <property type="entry name" value="ATP-BINDING CASSETTE SUB-FAMILY B"/>
    <property type="match status" value="1"/>
</dbReference>
<dbReference type="GO" id="GO:0005886">
    <property type="term" value="C:plasma membrane"/>
    <property type="evidence" value="ECO:0007669"/>
    <property type="project" value="UniProtKB-SubCell"/>
</dbReference>
<dbReference type="InterPro" id="IPR039421">
    <property type="entry name" value="Type_1_exporter"/>
</dbReference>
<evidence type="ECO:0000259" key="21">
    <source>
        <dbReference type="PROSITE" id="PS51384"/>
    </source>
</evidence>
<dbReference type="Pfam" id="PF08021">
    <property type="entry name" value="FAD_binding_9"/>
    <property type="match status" value="1"/>
</dbReference>
<dbReference type="GO" id="GO:0016887">
    <property type="term" value="F:ATP hydrolysis activity"/>
    <property type="evidence" value="ECO:0007669"/>
    <property type="project" value="InterPro"/>
</dbReference>
<comment type="subunit">
    <text evidence="15">Forms a heterodimer with IrtB.</text>
</comment>
<comment type="subcellular location">
    <subcellularLocation>
        <location evidence="2">Cell inner membrane</location>
        <topology evidence="2">Multi-pass membrane protein</topology>
    </subcellularLocation>
</comment>
<name>A0AAQ1TUL6_CORST</name>
<feature type="transmembrane region" description="Helical" evidence="18">
    <location>
        <begin position="540"/>
        <end position="558"/>
    </location>
</feature>
<evidence type="ECO:0000256" key="9">
    <source>
        <dbReference type="ARBA" id="ARBA00022827"/>
    </source>
</evidence>
<dbReference type="Gene3D" id="1.20.1560.10">
    <property type="entry name" value="ABC transporter type 1, transmembrane domain"/>
    <property type="match status" value="1"/>
</dbReference>
<dbReference type="InterPro" id="IPR039261">
    <property type="entry name" value="FNR_nucleotide-bd"/>
</dbReference>
<keyword evidence="12 18" id="KW-1133">Transmembrane helix</keyword>
<evidence type="ECO:0000256" key="1">
    <source>
        <dbReference type="ARBA" id="ARBA00001974"/>
    </source>
</evidence>
<evidence type="ECO:0000256" key="14">
    <source>
        <dbReference type="ARBA" id="ARBA00023455"/>
    </source>
</evidence>
<dbReference type="InterPro" id="IPR013113">
    <property type="entry name" value="SIP_FAD-bd"/>
</dbReference>
<dbReference type="Gene3D" id="3.40.50.300">
    <property type="entry name" value="P-loop containing nucleotide triphosphate hydrolases"/>
    <property type="match status" value="1"/>
</dbReference>
<dbReference type="Gene3D" id="3.40.50.80">
    <property type="entry name" value="Nucleotide-binding domain of ferredoxin-NADP reductase (FNR) module"/>
    <property type="match status" value="1"/>
</dbReference>
<dbReference type="SUPFAM" id="SSF52540">
    <property type="entry name" value="P-loop containing nucleoside triphosphate hydrolases"/>
    <property type="match status" value="1"/>
</dbReference>
<sequence length="870" mass="94655">MAKRGFSGVLMRAYGATDHEATVTRVENLTEDFLRIWFVSETLLQDAAIGPTAYLRFWFPNPEQPDVEQQRSYTVSEADPATGTFAIDVLLHTPAGPGSAWAKNATAGQTISVTSLGSKEFVVPEELPAGYLIVGDAASIPAINAILSELPPQLPAEVYLEQARETDRDIPLAQHPRAEIHWVQRTDETSLADSIAAQDWSNWAAWLATESGSLKHLRKRLRDDFGFPKQEITAQAYWYWGRAFGKNRSKTQPMPLDTTTAEAATTESAPKVESAPAPEPTTTAAVPRGNWHSTGGRKLLAPLKPTIIAAAIIQVLVTLIELAPFVLLTELARQLLIGASTDTLTALGIWAAVLLGAGVFLNLALTTWLHWVDARYGYTLRRRLLDKLARLPLGWFTARGSGQVKQLVQDDTLAMHYLVTHAVPDAAAAITAPIAVFIYLFIVDWRLALLLLLPVVAYLAVMAVMVVKSGPKAAESMRWVERMNTAANSYLEGQPVIRVFGGATASHFQKRLHEYIAFLSDWQRPLAKYRTFLDLVTRPTTFLLLTVVFGALFISIGIMEPLAILPFLILAPTFGTRLLGIGYGLGDLRTGLLAARHINTTLEEAELDTLPAPENEAVDTPGRVVFDDVTFGYLPGLPVIKNVSLTLEPGTVTALVGSSGSGKSTLAALLARFYDVDTGSITIGGRDLRRLSPDELYRQIGFVLQDVQLVDGTLRENIALAVPDANDAQIESAARAAQIHDRISALPDGYATRNGEQVSLSGGEQQRVTIARVILADTEVLVLDEATSFADPESEHLVQAAIDELTADRTVLVIAHRLHTITGVDQIVVLNDGQIVETGTHDELLALRGHYHGLWLAGHPTTDPIVEGSR</sequence>
<dbReference type="InterPro" id="IPR007037">
    <property type="entry name" value="SIP_rossman_dom"/>
</dbReference>
<dbReference type="InterPro" id="IPR027417">
    <property type="entry name" value="P-loop_NTPase"/>
</dbReference>
<evidence type="ECO:0000256" key="18">
    <source>
        <dbReference type="SAM" id="Phobius"/>
    </source>
</evidence>
<accession>A0AAQ1TUL6</accession>
<keyword evidence="5" id="KW-0997">Cell inner membrane</keyword>
<dbReference type="InterPro" id="IPR017871">
    <property type="entry name" value="ABC_transporter-like_CS"/>
</dbReference>
<dbReference type="AlphaFoldDB" id="A0AAQ1TUL6"/>
<evidence type="ECO:0000256" key="15">
    <source>
        <dbReference type="ARBA" id="ARBA00023467"/>
    </source>
</evidence>
<dbReference type="GO" id="GO:0016491">
    <property type="term" value="F:oxidoreductase activity"/>
    <property type="evidence" value="ECO:0007669"/>
    <property type="project" value="InterPro"/>
</dbReference>
<feature type="transmembrane region" description="Helical" evidence="18">
    <location>
        <begin position="307"/>
        <end position="327"/>
    </location>
</feature>
<dbReference type="GO" id="GO:0140359">
    <property type="term" value="F:ABC-type transporter activity"/>
    <property type="evidence" value="ECO:0007669"/>
    <property type="project" value="InterPro"/>
</dbReference>
<dbReference type="GO" id="GO:0005524">
    <property type="term" value="F:ATP binding"/>
    <property type="evidence" value="ECO:0007669"/>
    <property type="project" value="UniProtKB-KW"/>
</dbReference>
<feature type="region of interest" description="Disordered" evidence="17">
    <location>
        <begin position="250"/>
        <end position="288"/>
    </location>
</feature>
<evidence type="ECO:0000256" key="3">
    <source>
        <dbReference type="ARBA" id="ARBA00022448"/>
    </source>
</evidence>
<dbReference type="InterPro" id="IPR003593">
    <property type="entry name" value="AAA+_ATPase"/>
</dbReference>
<comment type="similarity">
    <text evidence="14">Belongs to the ABC transporter superfamily. Siderophore-Fe(3+) uptake transporter (SIUT) (TC 3.A.1.21) family.</text>
</comment>
<dbReference type="SUPFAM" id="SSF90123">
    <property type="entry name" value="ABC transporter transmembrane region"/>
    <property type="match status" value="1"/>
</dbReference>
<organism evidence="22 23">
    <name type="scientific">Corynebacterium striatum</name>
    <dbReference type="NCBI Taxonomy" id="43770"/>
    <lineage>
        <taxon>Bacteria</taxon>
        <taxon>Bacillati</taxon>
        <taxon>Actinomycetota</taxon>
        <taxon>Actinomycetes</taxon>
        <taxon>Mycobacteriales</taxon>
        <taxon>Corynebacteriaceae</taxon>
        <taxon>Corynebacterium</taxon>
    </lineage>
</organism>
<keyword evidence="9" id="KW-0274">FAD</keyword>
<keyword evidence="4" id="KW-1003">Cell membrane</keyword>
<dbReference type="RefSeq" id="WP_005528231.1">
    <property type="nucleotide sequence ID" value="NZ_BJLD01000003.1"/>
</dbReference>
<evidence type="ECO:0000256" key="10">
    <source>
        <dbReference type="ARBA" id="ARBA00022840"/>
    </source>
</evidence>
<dbReference type="Pfam" id="PF00664">
    <property type="entry name" value="ABC_membrane"/>
    <property type="match status" value="1"/>
</dbReference>
<comment type="caution">
    <text evidence="22">The sequence shown here is derived from an EMBL/GenBank/DDBJ whole genome shotgun (WGS) entry which is preliminary data.</text>
</comment>
<dbReference type="PROSITE" id="PS51384">
    <property type="entry name" value="FAD_FR"/>
    <property type="match status" value="1"/>
</dbReference>
<dbReference type="InterPro" id="IPR017938">
    <property type="entry name" value="Riboflavin_synthase-like_b-brl"/>
</dbReference>
<keyword evidence="13 18" id="KW-0472">Membrane</keyword>
<evidence type="ECO:0000256" key="11">
    <source>
        <dbReference type="ARBA" id="ARBA00022967"/>
    </source>
</evidence>
<keyword evidence="6" id="KW-0285">Flavoprotein</keyword>
<dbReference type="PROSITE" id="PS50929">
    <property type="entry name" value="ABC_TM1F"/>
    <property type="match status" value="1"/>
</dbReference>
<dbReference type="CDD" id="cd06193">
    <property type="entry name" value="siderophore_interacting"/>
    <property type="match status" value="1"/>
</dbReference>
<feature type="transmembrane region" description="Helical" evidence="18">
    <location>
        <begin position="448"/>
        <end position="467"/>
    </location>
</feature>
<dbReference type="Pfam" id="PF00005">
    <property type="entry name" value="ABC_tran"/>
    <property type="match status" value="1"/>
</dbReference>
<evidence type="ECO:0000259" key="19">
    <source>
        <dbReference type="PROSITE" id="PS50893"/>
    </source>
</evidence>
<feature type="transmembrane region" description="Helical" evidence="18">
    <location>
        <begin position="564"/>
        <end position="586"/>
    </location>
</feature>
<dbReference type="PROSITE" id="PS00211">
    <property type="entry name" value="ABC_TRANSPORTER_1"/>
    <property type="match status" value="1"/>
</dbReference>
<dbReference type="InterPro" id="IPR036640">
    <property type="entry name" value="ABC1_TM_sf"/>
</dbReference>
<evidence type="ECO:0000256" key="12">
    <source>
        <dbReference type="ARBA" id="ARBA00022989"/>
    </source>
</evidence>
<proteinExistence type="inferred from homology"/>
<evidence type="ECO:0000256" key="6">
    <source>
        <dbReference type="ARBA" id="ARBA00022630"/>
    </source>
</evidence>
<feature type="transmembrane region" description="Helical" evidence="18">
    <location>
        <begin position="422"/>
        <end position="442"/>
    </location>
</feature>
<dbReference type="Pfam" id="PF04954">
    <property type="entry name" value="SIP"/>
    <property type="match status" value="1"/>
</dbReference>
<feature type="domain" description="ABC transmembrane type-1" evidence="20">
    <location>
        <begin position="308"/>
        <end position="590"/>
    </location>
</feature>